<feature type="region of interest" description="Disordered" evidence="6">
    <location>
        <begin position="157"/>
        <end position="178"/>
    </location>
</feature>
<name>A0A7L5BXJ0_9RHOB</name>
<keyword evidence="2" id="KW-0963">Cytoplasm</keyword>
<dbReference type="PRINTS" id="PR00598">
    <property type="entry name" value="HTHMARR"/>
</dbReference>
<dbReference type="Gene3D" id="1.10.10.10">
    <property type="entry name" value="Winged helix-like DNA-binding domain superfamily/Winged helix DNA-binding domain"/>
    <property type="match status" value="1"/>
</dbReference>
<protein>
    <submittedName>
        <fullName evidence="8">MarR family transcriptional regulator</fullName>
    </submittedName>
</protein>
<dbReference type="InterPro" id="IPR036390">
    <property type="entry name" value="WH_DNA-bd_sf"/>
</dbReference>
<dbReference type="GO" id="GO:0005737">
    <property type="term" value="C:cytoplasm"/>
    <property type="evidence" value="ECO:0007669"/>
    <property type="project" value="UniProtKB-SubCell"/>
</dbReference>
<accession>A0A7L5BXJ0</accession>
<feature type="compositionally biased region" description="Basic and acidic residues" evidence="6">
    <location>
        <begin position="157"/>
        <end position="168"/>
    </location>
</feature>
<gene>
    <name evidence="8" type="ORF">G5B40_07085</name>
</gene>
<keyword evidence="4" id="KW-0238">DNA-binding</keyword>
<dbReference type="InterPro" id="IPR011991">
    <property type="entry name" value="ArsR-like_HTH"/>
</dbReference>
<comment type="subcellular location">
    <subcellularLocation>
        <location evidence="1">Cytoplasm</location>
    </subcellularLocation>
</comment>
<evidence type="ECO:0000256" key="5">
    <source>
        <dbReference type="ARBA" id="ARBA00023163"/>
    </source>
</evidence>
<dbReference type="InterPro" id="IPR036388">
    <property type="entry name" value="WH-like_DNA-bd_sf"/>
</dbReference>
<keyword evidence="9" id="KW-1185">Reference proteome</keyword>
<dbReference type="AlphaFoldDB" id="A0A7L5BXJ0"/>
<evidence type="ECO:0000256" key="1">
    <source>
        <dbReference type="ARBA" id="ARBA00004496"/>
    </source>
</evidence>
<evidence type="ECO:0000256" key="4">
    <source>
        <dbReference type="ARBA" id="ARBA00023125"/>
    </source>
</evidence>
<dbReference type="Pfam" id="PF22381">
    <property type="entry name" value="Staph_reg_Sar_Rot"/>
    <property type="match status" value="1"/>
</dbReference>
<dbReference type="InterPro" id="IPR055166">
    <property type="entry name" value="Transc_reg_Sar_Rot_HTH"/>
</dbReference>
<organism evidence="8 9">
    <name type="scientific">Pikeienuella piscinae</name>
    <dbReference type="NCBI Taxonomy" id="2748098"/>
    <lineage>
        <taxon>Bacteria</taxon>
        <taxon>Pseudomonadati</taxon>
        <taxon>Pseudomonadota</taxon>
        <taxon>Alphaproteobacteria</taxon>
        <taxon>Rhodobacterales</taxon>
        <taxon>Paracoccaceae</taxon>
        <taxon>Pikeienuella</taxon>
    </lineage>
</organism>
<evidence type="ECO:0000256" key="6">
    <source>
        <dbReference type="SAM" id="MobiDB-lite"/>
    </source>
</evidence>
<keyword evidence="5" id="KW-0804">Transcription</keyword>
<evidence type="ECO:0000256" key="2">
    <source>
        <dbReference type="ARBA" id="ARBA00022490"/>
    </source>
</evidence>
<dbReference type="PANTHER" id="PTHR33164">
    <property type="entry name" value="TRANSCRIPTIONAL REGULATOR, MARR FAMILY"/>
    <property type="match status" value="1"/>
</dbReference>
<dbReference type="SMART" id="SM00347">
    <property type="entry name" value="HTH_MARR"/>
    <property type="match status" value="1"/>
</dbReference>
<dbReference type="InterPro" id="IPR000835">
    <property type="entry name" value="HTH_MarR-typ"/>
</dbReference>
<evidence type="ECO:0000256" key="3">
    <source>
        <dbReference type="ARBA" id="ARBA00023015"/>
    </source>
</evidence>
<dbReference type="CDD" id="cd00090">
    <property type="entry name" value="HTH_ARSR"/>
    <property type="match status" value="1"/>
</dbReference>
<keyword evidence="3" id="KW-0805">Transcription regulation</keyword>
<dbReference type="GO" id="GO:0003677">
    <property type="term" value="F:DNA binding"/>
    <property type="evidence" value="ECO:0007669"/>
    <property type="project" value="UniProtKB-KW"/>
</dbReference>
<feature type="domain" description="HTH marR-type" evidence="7">
    <location>
        <begin position="22"/>
        <end position="152"/>
    </location>
</feature>
<dbReference type="PROSITE" id="PS50995">
    <property type="entry name" value="HTH_MARR_2"/>
    <property type="match status" value="1"/>
</dbReference>
<dbReference type="KEGG" id="hdh:G5B40_07085"/>
<feature type="compositionally biased region" description="Basic residues" evidence="6">
    <location>
        <begin position="169"/>
        <end position="178"/>
    </location>
</feature>
<dbReference type="GO" id="GO:0003700">
    <property type="term" value="F:DNA-binding transcription factor activity"/>
    <property type="evidence" value="ECO:0007669"/>
    <property type="project" value="InterPro"/>
</dbReference>
<proteinExistence type="predicted"/>
<dbReference type="PANTHER" id="PTHR33164:SF5">
    <property type="entry name" value="ORGANIC HYDROPEROXIDE RESISTANCE TRANSCRIPTIONAL REGULATOR"/>
    <property type="match status" value="1"/>
</dbReference>
<reference evidence="8 9" key="1">
    <citation type="submission" date="2020-02" db="EMBL/GenBank/DDBJ databases">
        <title>complete genome sequence of Rhodobacteraceae bacterium.</title>
        <authorList>
            <person name="Park J."/>
            <person name="Kim Y.-S."/>
            <person name="Kim K.-H."/>
        </authorList>
    </citation>
    <scope>NUCLEOTIDE SEQUENCE [LARGE SCALE GENOMIC DNA]</scope>
    <source>
        <strain evidence="8 9">RR4-56</strain>
    </source>
</reference>
<dbReference type="FunFam" id="1.10.10.10:FF:000163">
    <property type="entry name" value="MarR family transcriptional regulator"/>
    <property type="match status" value="1"/>
</dbReference>
<evidence type="ECO:0000313" key="8">
    <source>
        <dbReference type="EMBL" id="QIE55237.1"/>
    </source>
</evidence>
<dbReference type="InterPro" id="IPR039422">
    <property type="entry name" value="MarR/SlyA-like"/>
</dbReference>
<evidence type="ECO:0000259" key="7">
    <source>
        <dbReference type="PROSITE" id="PS50995"/>
    </source>
</evidence>
<dbReference type="GO" id="GO:0006950">
    <property type="term" value="P:response to stress"/>
    <property type="evidence" value="ECO:0007669"/>
    <property type="project" value="TreeGrafter"/>
</dbReference>
<dbReference type="Proteomes" id="UP000503336">
    <property type="component" value="Chromosome"/>
</dbReference>
<dbReference type="EMBL" id="CP049056">
    <property type="protein sequence ID" value="QIE55237.1"/>
    <property type="molecule type" value="Genomic_DNA"/>
</dbReference>
<dbReference type="SUPFAM" id="SSF46785">
    <property type="entry name" value="Winged helix' DNA-binding domain"/>
    <property type="match status" value="1"/>
</dbReference>
<sequence length="178" mass="19446">MHPDESATPETTETGPDPFGGRARLCFSIYAAHHALNRVYQPLLEALGLTYPQYLAMAALWTRDGLSVGEIGRALGLESSTLTPLLKRLEAAGLIRRERAKTDERVVTVVLTGEGRALGEKAAHVPECVLAATRLDRAEMERLSAALNELRAALDGREEAGRAGADRPPRRRTRRRAP</sequence>
<evidence type="ECO:0000313" key="9">
    <source>
        <dbReference type="Proteomes" id="UP000503336"/>
    </source>
</evidence>